<dbReference type="RefSeq" id="WP_076581103.1">
    <property type="nucleotide sequence ID" value="NZ_CP019327.1"/>
</dbReference>
<protein>
    <submittedName>
        <fullName evidence="5">Acetyltransferase (GNAT) family protein</fullName>
    </submittedName>
    <submittedName>
        <fullName evidence="4">GNAT family N-acetyltransferase</fullName>
    </submittedName>
</protein>
<sequence length="183" mass="20562">MTRVVRRATSDDVWAVHETARESWHAAYDDILGPRFVDKVVDDWYAIGDLESAITDALERENATFLVVEPEGTERVEPSDSGSDFDGDCLGFAHVVPWPEDRSVAYLARLYIRPDYWRAGAGSTLLERLEADLESSFDRIRLAVLADNEIGISFYESAGFECVEVRSTDLADGLEECVYEKSL</sequence>
<reference evidence="4 7" key="1">
    <citation type="submission" date="2017-01" db="EMBL/GenBank/DDBJ databases">
        <title>Complete genome sequence of Haloterrigena daqingensis type strain (JX313T).</title>
        <authorList>
            <person name="Shuang W."/>
        </authorList>
    </citation>
    <scope>NUCLEOTIDE SEQUENCE [LARGE SCALE GENOMIC DNA]</scope>
    <source>
        <strain evidence="4 7">JX313</strain>
    </source>
</reference>
<evidence type="ECO:0000256" key="2">
    <source>
        <dbReference type="ARBA" id="ARBA00023315"/>
    </source>
</evidence>
<dbReference type="Proteomes" id="UP000185687">
    <property type="component" value="Unassembled WGS sequence"/>
</dbReference>
<dbReference type="InterPro" id="IPR000182">
    <property type="entry name" value="GNAT_dom"/>
</dbReference>
<organism evidence="5 6">
    <name type="scientific">Natronorubrum daqingense</name>
    <dbReference type="NCBI Taxonomy" id="588898"/>
    <lineage>
        <taxon>Archaea</taxon>
        <taxon>Methanobacteriati</taxon>
        <taxon>Methanobacteriota</taxon>
        <taxon>Stenosarchaea group</taxon>
        <taxon>Halobacteria</taxon>
        <taxon>Halobacteriales</taxon>
        <taxon>Natrialbaceae</taxon>
        <taxon>Natronorubrum</taxon>
    </lineage>
</organism>
<dbReference type="OrthoDB" id="11597at2157"/>
<evidence type="ECO:0000313" key="7">
    <source>
        <dbReference type="Proteomes" id="UP000187321"/>
    </source>
</evidence>
<dbReference type="Pfam" id="PF00583">
    <property type="entry name" value="Acetyltransf_1"/>
    <property type="match status" value="1"/>
</dbReference>
<reference evidence="5 6" key="2">
    <citation type="submission" date="2017-01" db="EMBL/GenBank/DDBJ databases">
        <authorList>
            <person name="Mah S.A."/>
            <person name="Swanson W.J."/>
            <person name="Moy G.W."/>
            <person name="Vacquier V.D."/>
        </authorList>
    </citation>
    <scope>NUCLEOTIDE SEQUENCE [LARGE SCALE GENOMIC DNA]</scope>
    <source>
        <strain evidence="5 6">CGMCC 1.8909</strain>
    </source>
</reference>
<dbReference type="SUPFAM" id="SSF55729">
    <property type="entry name" value="Acyl-CoA N-acyltransferases (Nat)"/>
    <property type="match status" value="1"/>
</dbReference>
<dbReference type="PANTHER" id="PTHR43877">
    <property type="entry name" value="AMINOALKYLPHOSPHONATE N-ACETYLTRANSFERASE-RELATED-RELATED"/>
    <property type="match status" value="1"/>
</dbReference>
<evidence type="ECO:0000256" key="1">
    <source>
        <dbReference type="ARBA" id="ARBA00022679"/>
    </source>
</evidence>
<keyword evidence="6" id="KW-1185">Reference proteome</keyword>
<dbReference type="GO" id="GO:0016747">
    <property type="term" value="F:acyltransferase activity, transferring groups other than amino-acyl groups"/>
    <property type="evidence" value="ECO:0007669"/>
    <property type="project" value="InterPro"/>
</dbReference>
<evidence type="ECO:0000313" key="4">
    <source>
        <dbReference type="EMBL" id="APX96943.1"/>
    </source>
</evidence>
<dbReference type="InterPro" id="IPR016181">
    <property type="entry name" value="Acyl_CoA_acyltransferase"/>
</dbReference>
<evidence type="ECO:0000313" key="5">
    <source>
        <dbReference type="EMBL" id="SIR64043.1"/>
    </source>
</evidence>
<dbReference type="CDD" id="cd04301">
    <property type="entry name" value="NAT_SF"/>
    <property type="match status" value="1"/>
</dbReference>
<dbReference type="EMBL" id="CP019327">
    <property type="protein sequence ID" value="APX96943.1"/>
    <property type="molecule type" value="Genomic_DNA"/>
</dbReference>
<feature type="domain" description="N-acetyltransferase" evidence="3">
    <location>
        <begin position="45"/>
        <end position="183"/>
    </location>
</feature>
<dbReference type="Gene3D" id="3.40.630.30">
    <property type="match status" value="1"/>
</dbReference>
<dbReference type="EMBL" id="FTNP01000002">
    <property type="protein sequence ID" value="SIR64043.1"/>
    <property type="molecule type" value="Genomic_DNA"/>
</dbReference>
<dbReference type="KEGG" id="hda:BB347_10105"/>
<accession>A0A1N7CKH0</accession>
<evidence type="ECO:0000259" key="3">
    <source>
        <dbReference type="PROSITE" id="PS51186"/>
    </source>
</evidence>
<dbReference type="PROSITE" id="PS51186">
    <property type="entry name" value="GNAT"/>
    <property type="match status" value="1"/>
</dbReference>
<keyword evidence="2" id="KW-0012">Acyltransferase</keyword>
<keyword evidence="1 5" id="KW-0808">Transferase</keyword>
<dbReference type="Proteomes" id="UP000187321">
    <property type="component" value="Chromosome"/>
</dbReference>
<dbReference type="GeneID" id="30956298"/>
<evidence type="ECO:0000313" key="6">
    <source>
        <dbReference type="Proteomes" id="UP000185687"/>
    </source>
</evidence>
<gene>
    <name evidence="4" type="ORF">BB347_10105</name>
    <name evidence="5" type="ORF">SAMN05421809_1751</name>
</gene>
<name>A0A1N7CKH0_9EURY</name>
<proteinExistence type="predicted"/>
<dbReference type="InterPro" id="IPR050832">
    <property type="entry name" value="Bact_Acetyltransf"/>
</dbReference>
<dbReference type="AlphaFoldDB" id="A0A1N7CKH0"/>